<accession>A0A226BYK0</accession>
<protein>
    <recommendedName>
        <fullName evidence="2">ABC-type glycine betaine transport system substrate-binding domain-containing protein</fullName>
    </recommendedName>
</protein>
<dbReference type="InterPro" id="IPR007210">
    <property type="entry name" value="ABC_Gly_betaine_transp_sub-bd"/>
</dbReference>
<dbReference type="GO" id="GO:0043190">
    <property type="term" value="C:ATP-binding cassette (ABC) transporter complex"/>
    <property type="evidence" value="ECO:0007669"/>
    <property type="project" value="InterPro"/>
</dbReference>
<comment type="caution">
    <text evidence="3">The sequence shown here is derived from an EMBL/GenBank/DDBJ whole genome shotgun (WGS) entry which is preliminary data.</text>
</comment>
<dbReference type="OrthoDB" id="9787902at2"/>
<feature type="signal peptide" evidence="1">
    <location>
        <begin position="1"/>
        <end position="23"/>
    </location>
</feature>
<sequence length="643" mass="74312">MKLLTGCLVMILMVSPLVSTGHAENDLSLYINDQEITADMYIENGRTQLDGKVVTDLLGLETKGYVPLREVFEDNNATVYFESSTNTIYVSKKEELSAEDIVVKAEEFMEKQNTYRMTGEGEMNLDFDLPEQAPEETSSEQNMTFNMKADVRHDPFSVFVVQEMDVPMHDLSDEVEGSKLFMTDEKMYQKFEEDTWIVSELDELGIDGMQHLMNLDPASSLELSKDYGVDYSLNEQVVIDEEDYYLVNISLDQDGFKKLLKDLYDMDDMLDLYEDEEVTKSMKEVFDSLDITMDYDMYVNKETFETTKIESKIDYNIEELSMSLTQTADIYDYGVELDFVDIENTITFEELHEKQMEQFEEEFEKPEETTKEKPEELQGTVAEKFNFEIIGIDAGAGIMHITSKAKDSYESLEYFDSMHASQNAMEAELQASIENEEWVVATGWTPHWKFSKWDLEFLEDPEGVYGEGEDIKAVVREELEKDMEDVHEFIDEFYMTDEELGEVMNLIDYKAMDEEKAREKWVKENDEIVKDWVPEDFDGEGKEVQLGYMNWQCSIAQAHTVKEVLQSYNYEVELIEASPALILTDMADSGIDVFVSAWETTHETYLDKFEDDIEVLGPVYEDARIGLVVPSYVDVESITELNE</sequence>
<dbReference type="SUPFAM" id="SSF53850">
    <property type="entry name" value="Periplasmic binding protein-like II"/>
    <property type="match status" value="2"/>
</dbReference>
<feature type="domain" description="ABC-type glycine betaine transport system substrate-binding" evidence="2">
    <location>
        <begin position="542"/>
        <end position="642"/>
    </location>
</feature>
<feature type="domain" description="ABC-type glycine betaine transport system substrate-binding" evidence="2">
    <location>
        <begin position="374"/>
        <end position="524"/>
    </location>
</feature>
<feature type="chain" id="PRO_5012782011" description="ABC-type glycine betaine transport system substrate-binding domain-containing protein" evidence="1">
    <location>
        <begin position="24"/>
        <end position="643"/>
    </location>
</feature>
<dbReference type="AlphaFoldDB" id="A0A226BYK0"/>
<dbReference type="Pfam" id="PF04069">
    <property type="entry name" value="OpuAC"/>
    <property type="match status" value="2"/>
</dbReference>
<dbReference type="Gene3D" id="3.40.190.100">
    <property type="entry name" value="Glycine betaine-binding periplasmic protein, domain 2"/>
    <property type="match status" value="1"/>
</dbReference>
<evidence type="ECO:0000259" key="2">
    <source>
        <dbReference type="Pfam" id="PF04069"/>
    </source>
</evidence>
<keyword evidence="1" id="KW-0732">Signal</keyword>
<proteinExistence type="predicted"/>
<keyword evidence="4" id="KW-1185">Reference proteome</keyword>
<evidence type="ECO:0000313" key="4">
    <source>
        <dbReference type="Proteomes" id="UP000214588"/>
    </source>
</evidence>
<evidence type="ECO:0000313" key="3">
    <source>
        <dbReference type="EMBL" id="OWZ83210.1"/>
    </source>
</evidence>
<dbReference type="RefSeq" id="WP_089024114.1">
    <property type="nucleotide sequence ID" value="NZ_NIQC01000024.1"/>
</dbReference>
<gene>
    <name evidence="3" type="ORF">CDO51_09945</name>
</gene>
<dbReference type="GO" id="GO:0022857">
    <property type="term" value="F:transmembrane transporter activity"/>
    <property type="evidence" value="ECO:0007669"/>
    <property type="project" value="InterPro"/>
</dbReference>
<dbReference type="Gene3D" id="2.50.20.20">
    <property type="match status" value="1"/>
</dbReference>
<dbReference type="EMBL" id="NIQC01000024">
    <property type="protein sequence ID" value="OWZ83210.1"/>
    <property type="molecule type" value="Genomic_DNA"/>
</dbReference>
<dbReference type="Proteomes" id="UP000214588">
    <property type="component" value="Unassembled WGS sequence"/>
</dbReference>
<name>A0A226BYK0_9FIRM</name>
<evidence type="ECO:0000256" key="1">
    <source>
        <dbReference type="SAM" id="SignalP"/>
    </source>
</evidence>
<dbReference type="Gene3D" id="3.10.105.10">
    <property type="entry name" value="Dipeptide-binding Protein, Domain 3"/>
    <property type="match status" value="1"/>
</dbReference>
<organism evidence="3 4">
    <name type="scientific">Natranaerobius trueperi</name>
    <dbReference type="NCBI Taxonomy" id="759412"/>
    <lineage>
        <taxon>Bacteria</taxon>
        <taxon>Bacillati</taxon>
        <taxon>Bacillota</taxon>
        <taxon>Clostridia</taxon>
        <taxon>Natranaerobiales</taxon>
        <taxon>Natranaerobiaceae</taxon>
        <taxon>Natranaerobius</taxon>
    </lineage>
</organism>
<reference evidence="3 4" key="1">
    <citation type="submission" date="2017-06" db="EMBL/GenBank/DDBJ databases">
        <title>Draft Genome Sequence of Natranaerobius trueperi halophilic, alkalithermophilic bacteria from soda lakes.</title>
        <authorList>
            <person name="Zhao B."/>
        </authorList>
    </citation>
    <scope>NUCLEOTIDE SEQUENCE [LARGE SCALE GENOMIC DNA]</scope>
    <source>
        <strain evidence="3 4">DSM 18760</strain>
    </source>
</reference>